<comment type="caution">
    <text evidence="7">The sequence shown here is derived from an EMBL/GenBank/DDBJ whole genome shotgun (WGS) entry which is preliminary data.</text>
</comment>
<gene>
    <name evidence="7" type="ORF">AB1Y20_021199</name>
</gene>
<keyword evidence="4" id="KW-0413">Isomerase</keyword>
<evidence type="ECO:0000256" key="1">
    <source>
        <dbReference type="ARBA" id="ARBA00000971"/>
    </source>
</evidence>
<evidence type="ECO:0000256" key="2">
    <source>
        <dbReference type="ARBA" id="ARBA00013194"/>
    </source>
</evidence>
<dbReference type="Pfam" id="PF13181">
    <property type="entry name" value="TPR_8"/>
    <property type="match status" value="1"/>
</dbReference>
<evidence type="ECO:0000256" key="6">
    <source>
        <dbReference type="SAM" id="Phobius"/>
    </source>
</evidence>
<feature type="compositionally biased region" description="Basic and acidic residues" evidence="5">
    <location>
        <begin position="17"/>
        <end position="28"/>
    </location>
</feature>
<evidence type="ECO:0000256" key="3">
    <source>
        <dbReference type="ARBA" id="ARBA00023110"/>
    </source>
</evidence>
<accession>A0AB34JIZ0</accession>
<comment type="catalytic activity">
    <reaction evidence="1">
        <text>[protein]-peptidylproline (omega=180) = [protein]-peptidylproline (omega=0)</text>
        <dbReference type="Rhea" id="RHEA:16237"/>
        <dbReference type="Rhea" id="RHEA-COMP:10747"/>
        <dbReference type="Rhea" id="RHEA-COMP:10748"/>
        <dbReference type="ChEBI" id="CHEBI:83833"/>
        <dbReference type="ChEBI" id="CHEBI:83834"/>
        <dbReference type="EC" id="5.2.1.8"/>
    </reaction>
</comment>
<keyword evidence="6" id="KW-1133">Transmembrane helix</keyword>
<dbReference type="PANTHER" id="PTHR46512">
    <property type="entry name" value="PEPTIDYLPROLYL ISOMERASE"/>
    <property type="match status" value="1"/>
</dbReference>
<keyword evidence="6" id="KW-0812">Transmembrane</keyword>
<dbReference type="SMART" id="SM00028">
    <property type="entry name" value="TPR"/>
    <property type="match status" value="3"/>
</dbReference>
<reference evidence="7 8" key="1">
    <citation type="journal article" date="2024" name="Science">
        <title>Giant polyketide synthase enzymes in the biosynthesis of giant marine polyether toxins.</title>
        <authorList>
            <person name="Fallon T.R."/>
            <person name="Shende V.V."/>
            <person name="Wierzbicki I.H."/>
            <person name="Pendleton A.L."/>
            <person name="Watervoot N.F."/>
            <person name="Auber R.P."/>
            <person name="Gonzalez D.J."/>
            <person name="Wisecaver J.H."/>
            <person name="Moore B.S."/>
        </authorList>
    </citation>
    <scope>NUCLEOTIDE SEQUENCE [LARGE SCALE GENOMIC DNA]</scope>
    <source>
        <strain evidence="7 8">12B1</strain>
    </source>
</reference>
<evidence type="ECO:0000256" key="5">
    <source>
        <dbReference type="SAM" id="MobiDB-lite"/>
    </source>
</evidence>
<keyword evidence="6" id="KW-0472">Membrane</keyword>
<dbReference type="EC" id="5.2.1.8" evidence="2"/>
<keyword evidence="3" id="KW-0697">Rotamase</keyword>
<protein>
    <recommendedName>
        <fullName evidence="2">peptidylprolyl isomerase</fullName>
        <ecNumber evidence="2">5.2.1.8</ecNumber>
    </recommendedName>
</protein>
<organism evidence="7 8">
    <name type="scientific">Prymnesium parvum</name>
    <name type="common">Toxic golden alga</name>
    <dbReference type="NCBI Taxonomy" id="97485"/>
    <lineage>
        <taxon>Eukaryota</taxon>
        <taxon>Haptista</taxon>
        <taxon>Haptophyta</taxon>
        <taxon>Prymnesiophyceae</taxon>
        <taxon>Prymnesiales</taxon>
        <taxon>Prymnesiaceae</taxon>
        <taxon>Prymnesium</taxon>
    </lineage>
</organism>
<dbReference type="InterPro" id="IPR019734">
    <property type="entry name" value="TPR_rpt"/>
</dbReference>
<dbReference type="GO" id="GO:0003755">
    <property type="term" value="F:peptidyl-prolyl cis-trans isomerase activity"/>
    <property type="evidence" value="ECO:0007669"/>
    <property type="project" value="UniProtKB-EC"/>
</dbReference>
<keyword evidence="8" id="KW-1185">Reference proteome</keyword>
<dbReference type="InterPro" id="IPR050754">
    <property type="entry name" value="FKBP4/5/8-like"/>
</dbReference>
<name>A0AB34JIZ0_PRYPA</name>
<feature type="region of interest" description="Disordered" evidence="5">
    <location>
        <begin position="254"/>
        <end position="325"/>
    </location>
</feature>
<dbReference type="PANTHER" id="PTHR46512:SF9">
    <property type="entry name" value="PEPTIDYLPROLYL ISOMERASE"/>
    <property type="match status" value="1"/>
</dbReference>
<dbReference type="Gene3D" id="1.25.40.10">
    <property type="entry name" value="Tetratricopeptide repeat domain"/>
    <property type="match status" value="1"/>
</dbReference>
<feature type="transmembrane region" description="Helical" evidence="6">
    <location>
        <begin position="350"/>
        <end position="368"/>
    </location>
</feature>
<proteinExistence type="predicted"/>
<feature type="region of interest" description="Disordered" evidence="5">
    <location>
        <begin position="1"/>
        <end position="48"/>
    </location>
</feature>
<dbReference type="AlphaFoldDB" id="A0AB34JIZ0"/>
<evidence type="ECO:0000256" key="4">
    <source>
        <dbReference type="ARBA" id="ARBA00023235"/>
    </source>
</evidence>
<evidence type="ECO:0000313" key="7">
    <source>
        <dbReference type="EMBL" id="KAL1521540.1"/>
    </source>
</evidence>
<dbReference type="Proteomes" id="UP001515480">
    <property type="component" value="Unassembled WGS sequence"/>
</dbReference>
<dbReference type="SUPFAM" id="SSF48452">
    <property type="entry name" value="TPR-like"/>
    <property type="match status" value="1"/>
</dbReference>
<dbReference type="InterPro" id="IPR011990">
    <property type="entry name" value="TPR-like_helical_dom_sf"/>
</dbReference>
<evidence type="ECO:0000313" key="8">
    <source>
        <dbReference type="Proteomes" id="UP001515480"/>
    </source>
</evidence>
<feature type="compositionally biased region" description="Basic residues" evidence="5">
    <location>
        <begin position="304"/>
        <end position="317"/>
    </location>
</feature>
<dbReference type="EMBL" id="JBGBPQ010000007">
    <property type="protein sequence ID" value="KAL1521540.1"/>
    <property type="molecule type" value="Genomic_DNA"/>
</dbReference>
<sequence>MPATDYSKWDALYDSDEERKKEEEEKKKANASLARAGRARGVADPLRPGGGAAGIPALPGGGNAAISKEQMLEQYSKALNKRPKMEYKFPDTIEEQTVICEAADELRKRGNAHYRKGELVEAAKLYEQAVLKFADWYAECFATDEERALVHAVKLPSHLNLAACSWRLGNYEHAVMHCTQVLQHDPKNVKALFRRGASSRKLGDLEQARADLKLASELAQSDLEIRKECALLSEQLKKYKATNREMYNKALAGAGGSTAASGDGDRGEGEGEGGEGSERSALSSARTAPRHRREGRRPLLPPHRTVRQTPRRPALPRKARDCPPPHERRMMISLAERVPRAGGGVLRAQAWWVAAAGVVVAVAALLAWREQLTDALAASGAGGSAARR</sequence>